<dbReference type="OrthoDB" id="9782542at2"/>
<gene>
    <name evidence="1" type="ordered locus">Amet_0223</name>
</gene>
<dbReference type="RefSeq" id="WP_011971367.1">
    <property type="nucleotide sequence ID" value="NC_009633.1"/>
</dbReference>
<dbReference type="Proteomes" id="UP000001572">
    <property type="component" value="Chromosome"/>
</dbReference>
<evidence type="ECO:0000313" key="1">
    <source>
        <dbReference type="EMBL" id="ABR46458.1"/>
    </source>
</evidence>
<dbReference type="STRING" id="293826.Amet_0223"/>
<accession>A6TJU0</accession>
<dbReference type="EMBL" id="CP000724">
    <property type="protein sequence ID" value="ABR46458.1"/>
    <property type="molecule type" value="Genomic_DNA"/>
</dbReference>
<reference evidence="2" key="1">
    <citation type="journal article" date="2016" name="Genome Announc.">
        <title>Complete genome sequence of Alkaliphilus metalliredigens strain QYMF, an alkaliphilic and metal-reducing bacterium isolated from borax-contaminated leachate ponds.</title>
        <authorList>
            <person name="Hwang C."/>
            <person name="Copeland A."/>
            <person name="Lucas S."/>
            <person name="Lapidus A."/>
            <person name="Barry K."/>
            <person name="Detter J.C."/>
            <person name="Glavina Del Rio T."/>
            <person name="Hammon N."/>
            <person name="Israni S."/>
            <person name="Dalin E."/>
            <person name="Tice H."/>
            <person name="Pitluck S."/>
            <person name="Chertkov O."/>
            <person name="Brettin T."/>
            <person name="Bruce D."/>
            <person name="Han C."/>
            <person name="Schmutz J."/>
            <person name="Larimer F."/>
            <person name="Land M.L."/>
            <person name="Hauser L."/>
            <person name="Kyrpides N."/>
            <person name="Mikhailova N."/>
            <person name="Ye Q."/>
            <person name="Zhou J."/>
            <person name="Richardson P."/>
            <person name="Fields M.W."/>
        </authorList>
    </citation>
    <scope>NUCLEOTIDE SEQUENCE [LARGE SCALE GENOMIC DNA]</scope>
    <source>
        <strain evidence="2">QYMF</strain>
    </source>
</reference>
<sequence>MKALFQQTKEKGKFSDVLPLYFKMQSKIFTNLEIDQTGALLLFLKSVQSENIELFTLRGEGMIIDGIYYIDIDEDYMKEIFR</sequence>
<keyword evidence="2" id="KW-1185">Reference proteome</keyword>
<dbReference type="KEGG" id="amt:Amet_0223"/>
<name>A6TJU0_ALKMQ</name>
<organism evidence="1 2">
    <name type="scientific">Alkaliphilus metalliredigens (strain QYMF)</name>
    <dbReference type="NCBI Taxonomy" id="293826"/>
    <lineage>
        <taxon>Bacteria</taxon>
        <taxon>Bacillati</taxon>
        <taxon>Bacillota</taxon>
        <taxon>Clostridia</taxon>
        <taxon>Peptostreptococcales</taxon>
        <taxon>Natronincolaceae</taxon>
        <taxon>Alkaliphilus</taxon>
    </lineage>
</organism>
<dbReference type="AlphaFoldDB" id="A6TJU0"/>
<dbReference type="eggNOG" id="COG1316">
    <property type="taxonomic scope" value="Bacteria"/>
</dbReference>
<dbReference type="HOGENOM" id="CLU_2550838_0_0_9"/>
<dbReference type="Gene3D" id="3.40.630.190">
    <property type="entry name" value="LCP protein"/>
    <property type="match status" value="1"/>
</dbReference>
<protein>
    <submittedName>
        <fullName evidence="1">Uncharacterized protein</fullName>
    </submittedName>
</protein>
<proteinExistence type="predicted"/>
<evidence type="ECO:0000313" key="2">
    <source>
        <dbReference type="Proteomes" id="UP000001572"/>
    </source>
</evidence>